<dbReference type="InterPro" id="IPR042175">
    <property type="entry name" value="Cell/Rod_MreC_2"/>
</dbReference>
<keyword evidence="7" id="KW-0812">Transmembrane</keyword>
<keyword evidence="7" id="KW-0472">Membrane</keyword>
<dbReference type="InterPro" id="IPR042177">
    <property type="entry name" value="Cell/Rod_1"/>
</dbReference>
<evidence type="ECO:0000313" key="9">
    <source>
        <dbReference type="EMBL" id="RJP57498.1"/>
    </source>
</evidence>
<dbReference type="Gene3D" id="2.40.10.350">
    <property type="entry name" value="Rod shape-determining protein MreC, domain 2"/>
    <property type="match status" value="1"/>
</dbReference>
<feature type="coiled-coil region" evidence="6">
    <location>
        <begin position="68"/>
        <end position="105"/>
    </location>
</feature>
<reference evidence="9 10" key="1">
    <citation type="journal article" date="2017" name="ISME J.">
        <title>Energy and carbon metabolisms in a deep terrestrial subsurface fluid microbial community.</title>
        <authorList>
            <person name="Momper L."/>
            <person name="Jungbluth S.P."/>
            <person name="Lee M.D."/>
            <person name="Amend J.P."/>
        </authorList>
    </citation>
    <scope>NUCLEOTIDE SEQUENCE [LARGE SCALE GENOMIC DNA]</scope>
    <source>
        <strain evidence="9">SURF_26</strain>
    </source>
</reference>
<dbReference type="PIRSF" id="PIRSF038471">
    <property type="entry name" value="MreC"/>
    <property type="match status" value="1"/>
</dbReference>
<keyword evidence="6" id="KW-0175">Coiled coil</keyword>
<sequence length="273" mass="30665">MRRCVVLISRKFVGTVIIVLCLGIVVTAKFPIGKKIRGVCIQGFRPVLSVSSTALSFVKNLKADIRINKTLRQENIFLNQQIKRLERKIVELKEYELENKRLKLLLNLKDKIEYDTIPAQVIGRDLSGWSQLIIIDKGTRDGLKENMPVVSGQGVVGKIIEVGLLSSKVQLLIDRQSRIGGIMQKSRLVGVIEGMGKNYLVINYLPRNESVLVNDLVLSSGLGLIFEKGLVIGSVQAVYEEKYSLYKYAIVQPAVEFDRLEEVIVILKSKEEL</sequence>
<evidence type="ECO:0000256" key="3">
    <source>
        <dbReference type="ARBA" id="ARBA00022960"/>
    </source>
</evidence>
<dbReference type="Proteomes" id="UP000266426">
    <property type="component" value="Unassembled WGS sequence"/>
</dbReference>
<dbReference type="Gene3D" id="2.40.10.340">
    <property type="entry name" value="Rod shape-determining protein MreC, domain 1"/>
    <property type="match status" value="1"/>
</dbReference>
<evidence type="ECO:0000313" key="10">
    <source>
        <dbReference type="Proteomes" id="UP000266426"/>
    </source>
</evidence>
<evidence type="ECO:0000256" key="6">
    <source>
        <dbReference type="SAM" id="Coils"/>
    </source>
</evidence>
<dbReference type="GO" id="GO:0005886">
    <property type="term" value="C:plasma membrane"/>
    <property type="evidence" value="ECO:0007669"/>
    <property type="project" value="TreeGrafter"/>
</dbReference>
<keyword evidence="7" id="KW-1133">Transmembrane helix</keyword>
<dbReference type="GO" id="GO:0008360">
    <property type="term" value="P:regulation of cell shape"/>
    <property type="evidence" value="ECO:0007669"/>
    <property type="project" value="UniProtKB-KW"/>
</dbReference>
<evidence type="ECO:0000256" key="4">
    <source>
        <dbReference type="ARBA" id="ARBA00032089"/>
    </source>
</evidence>
<dbReference type="InterPro" id="IPR055342">
    <property type="entry name" value="MreC_beta-barrel_core"/>
</dbReference>
<evidence type="ECO:0000259" key="8">
    <source>
        <dbReference type="Pfam" id="PF04085"/>
    </source>
</evidence>
<name>A0A3A4R5E5_9BACT</name>
<evidence type="ECO:0000256" key="2">
    <source>
        <dbReference type="ARBA" id="ARBA00013855"/>
    </source>
</evidence>
<accession>A0A3A4R5E5</accession>
<dbReference type="PANTHER" id="PTHR34138:SF1">
    <property type="entry name" value="CELL SHAPE-DETERMINING PROTEIN MREC"/>
    <property type="match status" value="1"/>
</dbReference>
<dbReference type="NCBIfam" id="TIGR00219">
    <property type="entry name" value="mreC"/>
    <property type="match status" value="1"/>
</dbReference>
<dbReference type="Pfam" id="PF04085">
    <property type="entry name" value="MreC"/>
    <property type="match status" value="1"/>
</dbReference>
<evidence type="ECO:0000256" key="1">
    <source>
        <dbReference type="ARBA" id="ARBA00009369"/>
    </source>
</evidence>
<gene>
    <name evidence="9" type="primary">mreC</name>
    <name evidence="9" type="ORF">C4541_10050</name>
</gene>
<feature type="domain" description="Rod shape-determining protein MreC beta-barrel core" evidence="8">
    <location>
        <begin position="121"/>
        <end position="266"/>
    </location>
</feature>
<feature type="transmembrane region" description="Helical" evidence="7">
    <location>
        <begin position="12"/>
        <end position="32"/>
    </location>
</feature>
<dbReference type="InterPro" id="IPR007221">
    <property type="entry name" value="MreC"/>
</dbReference>
<dbReference type="PANTHER" id="PTHR34138">
    <property type="entry name" value="CELL SHAPE-DETERMINING PROTEIN MREC"/>
    <property type="match status" value="1"/>
</dbReference>
<protein>
    <recommendedName>
        <fullName evidence="2 5">Cell shape-determining protein MreC</fullName>
    </recommendedName>
    <alternativeName>
        <fullName evidence="4 5">Cell shape protein MreC</fullName>
    </alternativeName>
</protein>
<comment type="similarity">
    <text evidence="1 5">Belongs to the MreC family.</text>
</comment>
<organism evidence="9 10">
    <name type="scientific">Candidatus Auribacter fodinae</name>
    <dbReference type="NCBI Taxonomy" id="2093366"/>
    <lineage>
        <taxon>Bacteria</taxon>
        <taxon>Pseudomonadati</taxon>
        <taxon>Candidatus Auribacterota</taxon>
        <taxon>Candidatus Auribacteria</taxon>
        <taxon>Candidatus Auribacterales</taxon>
        <taxon>Candidatus Auribacteraceae</taxon>
        <taxon>Candidatus Auribacter</taxon>
    </lineage>
</organism>
<evidence type="ECO:0000256" key="5">
    <source>
        <dbReference type="PIRNR" id="PIRNR038471"/>
    </source>
</evidence>
<dbReference type="EMBL" id="QZJZ01000079">
    <property type="protein sequence ID" value="RJP57498.1"/>
    <property type="molecule type" value="Genomic_DNA"/>
</dbReference>
<dbReference type="AlphaFoldDB" id="A0A3A4R5E5"/>
<proteinExistence type="inferred from homology"/>
<evidence type="ECO:0000256" key="7">
    <source>
        <dbReference type="SAM" id="Phobius"/>
    </source>
</evidence>
<comment type="caution">
    <text evidence="9">The sequence shown here is derived from an EMBL/GenBank/DDBJ whole genome shotgun (WGS) entry which is preliminary data.</text>
</comment>
<comment type="function">
    <text evidence="5">Involved in formation and maintenance of cell shape.</text>
</comment>
<keyword evidence="3 5" id="KW-0133">Cell shape</keyword>